<proteinExistence type="predicted"/>
<name>A0A5N5EDI7_RHOER</name>
<protein>
    <submittedName>
        <fullName evidence="1">Transcriptional regulator</fullName>
    </submittedName>
</protein>
<dbReference type="EMBL" id="MRBO01000301">
    <property type="protein sequence ID" value="KAB2585654.1"/>
    <property type="molecule type" value="Genomic_DNA"/>
</dbReference>
<sequence length="201" mass="22069">MHPKLIQQNVPKKATLTVSRQKAAELIGTADASVQFLLDSGYLPDLDAIRLVTMANYPLLYSDGNYPVLQQALATEIAPEPHLNRTKIGESAEHTDRECVLANQGAWTNFRDSDVLAARFLPVTLRKFTVSVLHVTGILAYNGDRTVYDATLAGRVRELGRPEMNFIDPALSPEDQEIVRTLLTSRSTSNVPGPCGKLKAL</sequence>
<evidence type="ECO:0000313" key="2">
    <source>
        <dbReference type="Proteomes" id="UP000325576"/>
    </source>
</evidence>
<dbReference type="Proteomes" id="UP000325576">
    <property type="component" value="Unassembled WGS sequence"/>
</dbReference>
<accession>A0A5N5EDI7</accession>
<comment type="caution">
    <text evidence="1">The sequence shown here is derived from an EMBL/GenBank/DDBJ whole genome shotgun (WGS) entry which is preliminary data.</text>
</comment>
<dbReference type="AlphaFoldDB" id="A0A5N5EDI7"/>
<reference evidence="1 2" key="1">
    <citation type="journal article" date="2017" name="Poromechanics V (2013)">
        <title>Genomic Characterization of the Arsenic-Tolerant Actinobacterium, &lt;i&gt;Rhodococcus erythropolis&lt;/i&gt; S43.</title>
        <authorList>
            <person name="Retamal-Morales G."/>
            <person name="Mehnert M."/>
            <person name="Schwabe R."/>
            <person name="Tischler D."/>
            <person name="Schloemann M."/>
            <person name="Levican G.J."/>
        </authorList>
    </citation>
    <scope>NUCLEOTIDE SEQUENCE [LARGE SCALE GENOMIC DNA]</scope>
    <source>
        <strain evidence="1 2">S43</strain>
    </source>
</reference>
<gene>
    <name evidence="1" type="ORF">BS297_09270</name>
</gene>
<evidence type="ECO:0000313" key="1">
    <source>
        <dbReference type="EMBL" id="KAB2585654.1"/>
    </source>
</evidence>
<organism evidence="1 2">
    <name type="scientific">Rhodococcus erythropolis</name>
    <name type="common">Arthrobacter picolinophilus</name>
    <dbReference type="NCBI Taxonomy" id="1833"/>
    <lineage>
        <taxon>Bacteria</taxon>
        <taxon>Bacillati</taxon>
        <taxon>Actinomycetota</taxon>
        <taxon>Actinomycetes</taxon>
        <taxon>Mycobacteriales</taxon>
        <taxon>Nocardiaceae</taxon>
        <taxon>Rhodococcus</taxon>
        <taxon>Rhodococcus erythropolis group</taxon>
    </lineage>
</organism>